<evidence type="ECO:0000256" key="7">
    <source>
        <dbReference type="SAM" id="MobiDB-lite"/>
    </source>
</evidence>
<evidence type="ECO:0000256" key="3">
    <source>
        <dbReference type="ARBA" id="ARBA00022723"/>
    </source>
</evidence>
<evidence type="ECO:0000313" key="10">
    <source>
        <dbReference type="Proteomes" id="UP000675882"/>
    </source>
</evidence>
<keyword evidence="5 6" id="KW-0408">Iron</keyword>
<feature type="binding site" description="covalent" evidence="6">
    <location>
        <position position="180"/>
    </location>
    <ligand>
        <name>heme c</name>
        <dbReference type="ChEBI" id="CHEBI:61717"/>
    </ligand>
</feature>
<evidence type="ECO:0000256" key="4">
    <source>
        <dbReference type="ARBA" id="ARBA00022982"/>
    </source>
</evidence>
<evidence type="ECO:0000256" key="5">
    <source>
        <dbReference type="ARBA" id="ARBA00023004"/>
    </source>
</evidence>
<reference evidence="9" key="1">
    <citation type="submission" date="2021-02" db="EMBL/GenBank/DDBJ databases">
        <authorList>
            <person name="Han P."/>
        </authorList>
    </citation>
    <scope>NUCLEOTIDE SEQUENCE</scope>
    <source>
        <strain evidence="9">Candidatus Nitrotoga sp. ZN8</strain>
    </source>
</reference>
<dbReference type="GO" id="GO:0005506">
    <property type="term" value="F:iron ion binding"/>
    <property type="evidence" value="ECO:0007669"/>
    <property type="project" value="InterPro"/>
</dbReference>
<keyword evidence="3 6" id="KW-0479">Metal-binding</keyword>
<comment type="PTM">
    <text evidence="6">Binds 1 heme c group covalently per subunit.</text>
</comment>
<dbReference type="Pfam" id="PF00034">
    <property type="entry name" value="Cytochrom_C"/>
    <property type="match status" value="1"/>
</dbReference>
<dbReference type="PROSITE" id="PS51007">
    <property type="entry name" value="CYTC"/>
    <property type="match status" value="1"/>
</dbReference>
<comment type="caution">
    <text evidence="9">The sequence shown here is derived from an EMBL/GenBank/DDBJ whole genome shotgun (WGS) entry which is preliminary data.</text>
</comment>
<organism evidence="9 10">
    <name type="scientific">Candidatus Nitrotoga fabula</name>
    <dbReference type="NCBI Taxonomy" id="2182327"/>
    <lineage>
        <taxon>Bacteria</taxon>
        <taxon>Pseudomonadati</taxon>
        <taxon>Pseudomonadota</taxon>
        <taxon>Betaproteobacteria</taxon>
        <taxon>Nitrosomonadales</taxon>
        <taxon>Gallionellaceae</taxon>
        <taxon>Candidatus Nitrotoga</taxon>
    </lineage>
</organism>
<dbReference type="GO" id="GO:0009055">
    <property type="term" value="F:electron transfer activity"/>
    <property type="evidence" value="ECO:0007669"/>
    <property type="project" value="InterPro"/>
</dbReference>
<feature type="domain" description="Cytochrome c" evidence="8">
    <location>
        <begin position="152"/>
        <end position="251"/>
    </location>
</feature>
<evidence type="ECO:0000256" key="2">
    <source>
        <dbReference type="ARBA" id="ARBA00022617"/>
    </source>
</evidence>
<keyword evidence="10" id="KW-1185">Reference proteome</keyword>
<feature type="binding site" description="covalent" evidence="6">
    <location>
        <position position="176"/>
    </location>
    <ligand>
        <name>heme c</name>
        <dbReference type="ChEBI" id="CHEBI:61717"/>
    </ligand>
</feature>
<feature type="compositionally biased region" description="Polar residues" evidence="7">
    <location>
        <begin position="46"/>
        <end position="56"/>
    </location>
</feature>
<dbReference type="InterPro" id="IPR036909">
    <property type="entry name" value="Cyt_c-like_dom_sf"/>
</dbReference>
<evidence type="ECO:0000259" key="8">
    <source>
        <dbReference type="PROSITE" id="PS51007"/>
    </source>
</evidence>
<accession>A0A916BHH3</accession>
<name>A0A916BHH3_9PROT</name>
<evidence type="ECO:0000256" key="6">
    <source>
        <dbReference type="PIRSR" id="PIRSR602324-1"/>
    </source>
</evidence>
<dbReference type="GO" id="GO:0020037">
    <property type="term" value="F:heme binding"/>
    <property type="evidence" value="ECO:0007669"/>
    <property type="project" value="InterPro"/>
</dbReference>
<sequence length="251" mass="26504">MARGETSGMLFSESGNNNIYIREVNMKYSGLAVSFAVLMMSACGNKSEQEPSSVTAPPSPTEQDSRVAVEQPTPSPAIITQAPVTTEQPAKGDSSSISAKKPEKTESSPIAPKLVLPVKPQKQPEVKAAEKSELAVNAVKAPVPEKMEIPAKANAEGKEGVLGREEGLALANKSGCLACHKIETKLVGPAWRDVSKRYQGDPGAKAHLISKVKSGGKGNWTDVTGGIAMPPYSPRVSDADIEKLVLFILSQ</sequence>
<dbReference type="EMBL" id="CAJNBL010000040">
    <property type="protein sequence ID" value="CAE6732532.1"/>
    <property type="molecule type" value="Genomic_DNA"/>
</dbReference>
<keyword evidence="2 6" id="KW-0349">Heme</keyword>
<dbReference type="AlphaFoldDB" id="A0A916BHH3"/>
<dbReference type="Proteomes" id="UP000675882">
    <property type="component" value="Unassembled WGS sequence"/>
</dbReference>
<feature type="compositionally biased region" description="Polar residues" evidence="7">
    <location>
        <begin position="82"/>
        <end position="98"/>
    </location>
</feature>
<evidence type="ECO:0000313" key="9">
    <source>
        <dbReference type="EMBL" id="CAE6732532.1"/>
    </source>
</evidence>
<dbReference type="InterPro" id="IPR002324">
    <property type="entry name" value="Cyt_c_ID"/>
</dbReference>
<keyword evidence="4" id="KW-0249">Electron transport</keyword>
<proteinExistence type="predicted"/>
<evidence type="ECO:0000256" key="1">
    <source>
        <dbReference type="ARBA" id="ARBA00022448"/>
    </source>
</evidence>
<feature type="region of interest" description="Disordered" evidence="7">
    <location>
        <begin position="46"/>
        <end position="118"/>
    </location>
</feature>
<dbReference type="InterPro" id="IPR009056">
    <property type="entry name" value="Cyt_c-like_dom"/>
</dbReference>
<dbReference type="SUPFAM" id="SSF46626">
    <property type="entry name" value="Cytochrome c"/>
    <property type="match status" value="1"/>
</dbReference>
<gene>
    <name evidence="9" type="ORF">NTGZN8_50115</name>
</gene>
<keyword evidence="1" id="KW-0813">Transport</keyword>
<feature type="binding site" description="covalent" evidence="6">
    <location>
        <position position="229"/>
    </location>
    <ligand>
        <name>heme c</name>
        <dbReference type="ChEBI" id="CHEBI:61717"/>
    </ligand>
</feature>
<protein>
    <submittedName>
        <fullName evidence="9">Cytochrome c-551</fullName>
    </submittedName>
</protein>
<dbReference type="PRINTS" id="PR00606">
    <property type="entry name" value="CYTCHROMECID"/>
</dbReference>
<dbReference type="Gene3D" id="1.10.760.10">
    <property type="entry name" value="Cytochrome c-like domain"/>
    <property type="match status" value="1"/>
</dbReference>